<accession>A0AAV2G6J0</accession>
<dbReference type="Proteomes" id="UP001497516">
    <property type="component" value="Chromosome 8"/>
</dbReference>
<gene>
    <name evidence="1" type="ORF">LTRI10_LOCUS45620</name>
</gene>
<name>A0AAV2G6J0_9ROSI</name>
<proteinExistence type="predicted"/>
<evidence type="ECO:0000313" key="1">
    <source>
        <dbReference type="EMBL" id="CAL1405857.1"/>
    </source>
</evidence>
<dbReference type="AlphaFoldDB" id="A0AAV2G6J0"/>
<evidence type="ECO:0000313" key="2">
    <source>
        <dbReference type="Proteomes" id="UP001497516"/>
    </source>
</evidence>
<sequence length="118" mass="13404">MRGQGKGMKITIGKQRCEVEHEDRGLHSRDRGRELWSSMRKLEEQAGREDHRVLTVDSRLLLSQPARKIAVVTHESRSLKPARSKVVASKIAASLPQITAAIFSHPTMNFLFILELYI</sequence>
<dbReference type="EMBL" id="OZ034821">
    <property type="protein sequence ID" value="CAL1405857.1"/>
    <property type="molecule type" value="Genomic_DNA"/>
</dbReference>
<protein>
    <submittedName>
        <fullName evidence="1">Uncharacterized protein</fullName>
    </submittedName>
</protein>
<organism evidence="1 2">
    <name type="scientific">Linum trigynum</name>
    <dbReference type="NCBI Taxonomy" id="586398"/>
    <lineage>
        <taxon>Eukaryota</taxon>
        <taxon>Viridiplantae</taxon>
        <taxon>Streptophyta</taxon>
        <taxon>Embryophyta</taxon>
        <taxon>Tracheophyta</taxon>
        <taxon>Spermatophyta</taxon>
        <taxon>Magnoliopsida</taxon>
        <taxon>eudicotyledons</taxon>
        <taxon>Gunneridae</taxon>
        <taxon>Pentapetalae</taxon>
        <taxon>rosids</taxon>
        <taxon>fabids</taxon>
        <taxon>Malpighiales</taxon>
        <taxon>Linaceae</taxon>
        <taxon>Linum</taxon>
    </lineage>
</organism>
<reference evidence="1 2" key="1">
    <citation type="submission" date="2024-04" db="EMBL/GenBank/DDBJ databases">
        <authorList>
            <person name="Fracassetti M."/>
        </authorList>
    </citation>
    <scope>NUCLEOTIDE SEQUENCE [LARGE SCALE GENOMIC DNA]</scope>
</reference>
<keyword evidence="2" id="KW-1185">Reference proteome</keyword>